<feature type="region of interest" description="Disordered" evidence="1">
    <location>
        <begin position="46"/>
        <end position="108"/>
    </location>
</feature>
<gene>
    <name evidence="2" type="ORF">SAMN04488690_2965</name>
</gene>
<organism evidence="2 3">
    <name type="scientific">Stenotrophomonas indicatrix</name>
    <dbReference type="NCBI Taxonomy" id="2045451"/>
    <lineage>
        <taxon>Bacteria</taxon>
        <taxon>Pseudomonadati</taxon>
        <taxon>Pseudomonadota</taxon>
        <taxon>Gammaproteobacteria</taxon>
        <taxon>Lysobacterales</taxon>
        <taxon>Lysobacteraceae</taxon>
        <taxon>Stenotrophomonas</taxon>
    </lineage>
</organism>
<evidence type="ECO:0000256" key="1">
    <source>
        <dbReference type="SAM" id="MobiDB-lite"/>
    </source>
</evidence>
<name>A0A1W1H0T8_9GAMM</name>
<evidence type="ECO:0000313" key="2">
    <source>
        <dbReference type="EMBL" id="SLM25225.1"/>
    </source>
</evidence>
<feature type="compositionally biased region" description="Low complexity" evidence="1">
    <location>
        <begin position="92"/>
        <end position="108"/>
    </location>
</feature>
<proteinExistence type="predicted"/>
<dbReference type="Proteomes" id="UP000191133">
    <property type="component" value="Unassembled WGS sequence"/>
</dbReference>
<evidence type="ECO:0008006" key="4">
    <source>
        <dbReference type="Google" id="ProtNLM"/>
    </source>
</evidence>
<sequence length="108" mass="10628">MTFNKSTGVMLSGLVVIALSGCRADEAATAAAPDFARTVERSADVDHVAAQPVEGRDATQSTGATGEAMPAGAVEMARSVDGATLETPSDDAAGGTAGKAPKPAPAAR</sequence>
<reference evidence="3" key="1">
    <citation type="submission" date="2016-10" db="EMBL/GenBank/DDBJ databases">
        <authorList>
            <person name="Varghese N."/>
        </authorList>
    </citation>
    <scope>NUCLEOTIDE SEQUENCE [LARGE SCALE GENOMIC DNA]</scope>
    <source>
        <strain evidence="3">92MFCol6.1</strain>
    </source>
</reference>
<dbReference type="AlphaFoldDB" id="A0A1W1H0T8"/>
<dbReference type="EMBL" id="FWEU01000004">
    <property type="protein sequence ID" value="SLM25225.1"/>
    <property type="molecule type" value="Genomic_DNA"/>
</dbReference>
<accession>A0A1W1H0T8</accession>
<protein>
    <recommendedName>
        <fullName evidence="4">Lipoprotein</fullName>
    </recommendedName>
</protein>
<dbReference type="RefSeq" id="WP_080149933.1">
    <property type="nucleotide sequence ID" value="NZ_FWEU01000004.1"/>
</dbReference>
<dbReference type="PROSITE" id="PS51257">
    <property type="entry name" value="PROKAR_LIPOPROTEIN"/>
    <property type="match status" value="1"/>
</dbReference>
<evidence type="ECO:0000313" key="3">
    <source>
        <dbReference type="Proteomes" id="UP000191133"/>
    </source>
</evidence>